<accession>B4SDC2</accession>
<dbReference type="OrthoDB" id="884081at2"/>
<evidence type="ECO:0000313" key="1">
    <source>
        <dbReference type="EMBL" id="ACF42861.1"/>
    </source>
</evidence>
<proteinExistence type="predicted"/>
<dbReference type="KEGG" id="pph:Ppha_0537"/>
<organism evidence="1 2">
    <name type="scientific">Pelodictyon phaeoclathratiforme (strain DSM 5477 / BU-1)</name>
    <dbReference type="NCBI Taxonomy" id="324925"/>
    <lineage>
        <taxon>Bacteria</taxon>
        <taxon>Pseudomonadati</taxon>
        <taxon>Chlorobiota</taxon>
        <taxon>Chlorobiia</taxon>
        <taxon>Chlorobiales</taxon>
        <taxon>Chlorobiaceae</taxon>
        <taxon>Chlorobium/Pelodictyon group</taxon>
        <taxon>Pelodictyon</taxon>
    </lineage>
</organism>
<reference evidence="1 2" key="1">
    <citation type="submission" date="2008-06" db="EMBL/GenBank/DDBJ databases">
        <title>Complete sequence of Pelodictyon phaeoclathratiforme BU-1.</title>
        <authorList>
            <consortium name="US DOE Joint Genome Institute"/>
            <person name="Lucas S."/>
            <person name="Copeland A."/>
            <person name="Lapidus A."/>
            <person name="Glavina del Rio T."/>
            <person name="Dalin E."/>
            <person name="Tice H."/>
            <person name="Bruce D."/>
            <person name="Goodwin L."/>
            <person name="Pitluck S."/>
            <person name="Schmutz J."/>
            <person name="Larimer F."/>
            <person name="Land M."/>
            <person name="Hauser L."/>
            <person name="Kyrpides N."/>
            <person name="Mikhailova N."/>
            <person name="Liu Z."/>
            <person name="Li T."/>
            <person name="Zhao F."/>
            <person name="Overmann J."/>
            <person name="Bryant D.A."/>
            <person name="Richardson P."/>
        </authorList>
    </citation>
    <scope>NUCLEOTIDE SEQUENCE [LARGE SCALE GENOMIC DNA]</scope>
    <source>
        <strain evidence="2">DSM 5477 / BU-1</strain>
    </source>
</reference>
<dbReference type="RefSeq" id="WP_012507356.1">
    <property type="nucleotide sequence ID" value="NC_011060.1"/>
</dbReference>
<dbReference type="HOGENOM" id="CLU_643806_0_0_10"/>
<dbReference type="EMBL" id="CP001110">
    <property type="protein sequence ID" value="ACF42861.1"/>
    <property type="molecule type" value="Genomic_DNA"/>
</dbReference>
<evidence type="ECO:0008006" key="3">
    <source>
        <dbReference type="Google" id="ProtNLM"/>
    </source>
</evidence>
<dbReference type="Proteomes" id="UP000002724">
    <property type="component" value="Chromosome"/>
</dbReference>
<protein>
    <recommendedName>
        <fullName evidence="3">Capsule polysaccharide biosynthesis protein</fullName>
    </recommendedName>
</protein>
<gene>
    <name evidence="1" type="ordered locus">Ppha_0537</name>
</gene>
<dbReference type="STRING" id="324925.Ppha_0537"/>
<evidence type="ECO:0000313" key="2">
    <source>
        <dbReference type="Proteomes" id="UP000002724"/>
    </source>
</evidence>
<keyword evidence="2" id="KW-1185">Reference proteome</keyword>
<sequence>MELKILLVINKPNRELSIMDSIKKEIILFSPKTSVEIIERYRTGFVSFVFSYRPDVILTFPFTGIGLSEMFYLFKVLLGSKIICFRTEGVIDVESEYNLKLATGADTYGKNLVDLEIFWGNKVRLAVASELVKQRKLSSIDRALVVGYPRIEKYFDVASNKRVLPERIKFKFSAYDKSNIVLFVTGFHLANYSRNDLINAGDLHTDTMIDLLVKSVEVLKEYRSEWIENIIHTAEKYPDLLFVVKKHPIEKKEDYCKFQEIKNILHVYEDIQVNDIIEFVGLFVHYGSTSLIDAYLSNTPSLYVYSKKNNEWFSELSWFSDLGWPSSAKVSVSNITQAIKNYIEGKIIFKVTPEIKKIMKDYFNIEYGYRYEPSKEIAKILLSNNSVQKINIFDKYLYKSLISIIPRALYNYLVGLLKLRIGINYD</sequence>
<name>B4SDC2_PELPB</name>
<dbReference type="AlphaFoldDB" id="B4SDC2"/>